<dbReference type="eggNOG" id="KOG2379">
    <property type="taxonomic scope" value="Eukaryota"/>
</dbReference>
<dbReference type="Pfam" id="PF02732">
    <property type="entry name" value="ERCC4"/>
    <property type="match status" value="1"/>
</dbReference>
<evidence type="ECO:0000256" key="2">
    <source>
        <dbReference type="RuleBase" id="RU369042"/>
    </source>
</evidence>
<dbReference type="GeneID" id="17300458"/>
<dbReference type="AlphaFoldDB" id="L1J716"/>
<dbReference type="SUPFAM" id="SSF52980">
    <property type="entry name" value="Restriction endonuclease-like"/>
    <property type="match status" value="1"/>
</dbReference>
<dbReference type="InterPro" id="IPR047417">
    <property type="entry name" value="WHD_MUS81"/>
</dbReference>
<keyword evidence="1 2" id="KW-0378">Hydrolase</keyword>
<proteinExistence type="inferred from homology"/>
<dbReference type="PaxDb" id="55529-EKX43870"/>
<dbReference type="EnsemblProtists" id="EKX43870">
    <property type="protein sequence ID" value="EKX43870"/>
    <property type="gene ID" value="GUITHDRAFT_140294"/>
</dbReference>
<dbReference type="GO" id="GO:0046872">
    <property type="term" value="F:metal ion binding"/>
    <property type="evidence" value="ECO:0007669"/>
    <property type="project" value="UniProtKB-UniRule"/>
</dbReference>
<protein>
    <recommendedName>
        <fullName evidence="2">Crossover junction endonuclease MUS81</fullName>
        <ecNumber evidence="2">3.1.22.-</ecNumber>
    </recommendedName>
</protein>
<dbReference type="EMBL" id="JH993008">
    <property type="protein sequence ID" value="EKX43870.1"/>
    <property type="molecule type" value="Genomic_DNA"/>
</dbReference>
<dbReference type="InterPro" id="IPR047416">
    <property type="entry name" value="XPF_nuclease_Mus81"/>
</dbReference>
<comment type="subcellular location">
    <subcellularLocation>
        <location evidence="2">Nucleus</location>
    </subcellularLocation>
</comment>
<keyword evidence="2" id="KW-0479">Metal-binding</keyword>
<feature type="compositionally biased region" description="Basic and acidic residues" evidence="3">
    <location>
        <begin position="214"/>
        <end position="230"/>
    </location>
</feature>
<feature type="compositionally biased region" description="Basic and acidic residues" evidence="3">
    <location>
        <begin position="83"/>
        <end position="92"/>
    </location>
</feature>
<comment type="similarity">
    <text evidence="2">Belongs to the XPF family.</text>
</comment>
<dbReference type="OrthoDB" id="5963188at2759"/>
<dbReference type="EC" id="3.1.22.-" evidence="2"/>
<dbReference type="GO" id="GO:0000727">
    <property type="term" value="P:double-strand break repair via break-induced replication"/>
    <property type="evidence" value="ECO:0007669"/>
    <property type="project" value="UniProtKB-UniRule"/>
</dbReference>
<reference evidence="6" key="3">
    <citation type="submission" date="2015-06" db="UniProtKB">
        <authorList>
            <consortium name="EnsemblProtists"/>
        </authorList>
    </citation>
    <scope>IDENTIFICATION</scope>
</reference>
<dbReference type="GO" id="GO:0005634">
    <property type="term" value="C:nucleus"/>
    <property type="evidence" value="ECO:0007669"/>
    <property type="project" value="UniProtKB-SubCell"/>
</dbReference>
<evidence type="ECO:0000313" key="5">
    <source>
        <dbReference type="EMBL" id="EKX43870.1"/>
    </source>
</evidence>
<dbReference type="HOGENOM" id="CLU_014329_1_0_1"/>
<dbReference type="Proteomes" id="UP000011087">
    <property type="component" value="Unassembled WGS sequence"/>
</dbReference>
<evidence type="ECO:0000313" key="7">
    <source>
        <dbReference type="Proteomes" id="UP000011087"/>
    </source>
</evidence>
<keyword evidence="2" id="KW-0233">DNA recombination</keyword>
<dbReference type="CDD" id="cd21036">
    <property type="entry name" value="WH_MUS81"/>
    <property type="match status" value="1"/>
</dbReference>
<accession>L1J716</accession>
<keyword evidence="2 5" id="KW-0255">Endonuclease</keyword>
<gene>
    <name evidence="5" type="primary">Mus81</name>
    <name evidence="5" type="ORF">GUITHDRAFT_140294</name>
</gene>
<keyword evidence="2" id="KW-0227">DNA damage</keyword>
<feature type="region of interest" description="Disordered" evidence="3">
    <location>
        <begin position="23"/>
        <end position="95"/>
    </location>
</feature>
<comment type="cofactor">
    <cofactor evidence="2">
        <name>Mg(2+)</name>
        <dbReference type="ChEBI" id="CHEBI:18420"/>
    </cofactor>
</comment>
<dbReference type="CDD" id="cd20074">
    <property type="entry name" value="XPF_nuclease_Mus81"/>
    <property type="match status" value="1"/>
</dbReference>
<dbReference type="RefSeq" id="XP_005830850.1">
    <property type="nucleotide sequence ID" value="XM_005830793.1"/>
</dbReference>
<evidence type="ECO:0000313" key="6">
    <source>
        <dbReference type="EnsemblProtists" id="EKX43870"/>
    </source>
</evidence>
<dbReference type="GO" id="GO:0006308">
    <property type="term" value="P:DNA catabolic process"/>
    <property type="evidence" value="ECO:0007669"/>
    <property type="project" value="UniProtKB-UniRule"/>
</dbReference>
<dbReference type="Gene3D" id="3.40.50.10130">
    <property type="match status" value="1"/>
</dbReference>
<feature type="region of interest" description="Disordered" evidence="3">
    <location>
        <begin position="194"/>
        <end position="230"/>
    </location>
</feature>
<keyword evidence="2" id="KW-0460">Magnesium</keyword>
<evidence type="ECO:0000259" key="4">
    <source>
        <dbReference type="SMART" id="SM00891"/>
    </source>
</evidence>
<keyword evidence="2" id="KW-0234">DNA repair</keyword>
<dbReference type="GO" id="GO:0031573">
    <property type="term" value="P:mitotic intra-S DNA damage checkpoint signaling"/>
    <property type="evidence" value="ECO:0007669"/>
    <property type="project" value="TreeGrafter"/>
</dbReference>
<dbReference type="InterPro" id="IPR036388">
    <property type="entry name" value="WH-like_DNA-bd_sf"/>
</dbReference>
<dbReference type="PANTHER" id="PTHR13451:SF0">
    <property type="entry name" value="CROSSOVER JUNCTION ENDONUCLEASE MUS81"/>
    <property type="match status" value="1"/>
</dbReference>
<dbReference type="InterPro" id="IPR011335">
    <property type="entry name" value="Restrct_endonuc-II-like"/>
</dbReference>
<dbReference type="GO" id="GO:0000712">
    <property type="term" value="P:resolution of meiotic recombination intermediates"/>
    <property type="evidence" value="ECO:0007669"/>
    <property type="project" value="TreeGrafter"/>
</dbReference>
<comment type="function">
    <text evidence="2">Interacts with EME1 to form a DNA structure-specific endonuclease with substrate preference for branched DNA structures with a 5'-end at the branch nick. Typical substrates include 3'-flap structures, D-loops, replication forks and nicked Holliday junctions. May be required in mitosis for the processing of stalled or collapsed replication fork intermediates. May be required in meiosis for the repair of meiosis-specific double strand breaks subsequent to single-end invasion (SEI).</text>
</comment>
<dbReference type="KEGG" id="gtt:GUITHDRAFT_140294"/>
<dbReference type="InterPro" id="IPR006166">
    <property type="entry name" value="ERCC4_domain"/>
</dbReference>
<organism evidence="5">
    <name type="scientific">Guillardia theta (strain CCMP2712)</name>
    <name type="common">Cryptophyte</name>
    <dbReference type="NCBI Taxonomy" id="905079"/>
    <lineage>
        <taxon>Eukaryota</taxon>
        <taxon>Cryptophyceae</taxon>
        <taxon>Pyrenomonadales</taxon>
        <taxon>Geminigeraceae</taxon>
        <taxon>Guillardia</taxon>
    </lineage>
</organism>
<dbReference type="GO" id="GO:0048257">
    <property type="term" value="F:3'-flap endonuclease activity"/>
    <property type="evidence" value="ECO:0007669"/>
    <property type="project" value="TreeGrafter"/>
</dbReference>
<dbReference type="GO" id="GO:0048476">
    <property type="term" value="C:Holliday junction resolvase complex"/>
    <property type="evidence" value="ECO:0007669"/>
    <property type="project" value="UniProtKB-UniRule"/>
</dbReference>
<dbReference type="GO" id="GO:0008821">
    <property type="term" value="F:crossover junction DNA endonuclease activity"/>
    <property type="evidence" value="ECO:0007669"/>
    <property type="project" value="UniProtKB-UniRule"/>
</dbReference>
<dbReference type="PANTHER" id="PTHR13451">
    <property type="entry name" value="CLASS II CROSSOVER JUNCTION ENDONUCLEASE MUS81"/>
    <property type="match status" value="1"/>
</dbReference>
<keyword evidence="2" id="KW-0540">Nuclease</keyword>
<reference evidence="7" key="2">
    <citation type="submission" date="2012-11" db="EMBL/GenBank/DDBJ databases">
        <authorList>
            <person name="Kuo A."/>
            <person name="Curtis B.A."/>
            <person name="Tanifuji G."/>
            <person name="Burki F."/>
            <person name="Gruber A."/>
            <person name="Irimia M."/>
            <person name="Maruyama S."/>
            <person name="Arias M.C."/>
            <person name="Ball S.G."/>
            <person name="Gile G.H."/>
            <person name="Hirakawa Y."/>
            <person name="Hopkins J.F."/>
            <person name="Rensing S.A."/>
            <person name="Schmutz J."/>
            <person name="Symeonidi A."/>
            <person name="Elias M."/>
            <person name="Eveleigh R.J."/>
            <person name="Herman E.K."/>
            <person name="Klute M.J."/>
            <person name="Nakayama T."/>
            <person name="Obornik M."/>
            <person name="Reyes-Prieto A."/>
            <person name="Armbrust E.V."/>
            <person name="Aves S.J."/>
            <person name="Beiko R.G."/>
            <person name="Coutinho P."/>
            <person name="Dacks J.B."/>
            <person name="Durnford D.G."/>
            <person name="Fast N.M."/>
            <person name="Green B.R."/>
            <person name="Grisdale C."/>
            <person name="Hempe F."/>
            <person name="Henrissat B."/>
            <person name="Hoppner M.P."/>
            <person name="Ishida K.-I."/>
            <person name="Kim E."/>
            <person name="Koreny L."/>
            <person name="Kroth P.G."/>
            <person name="Liu Y."/>
            <person name="Malik S.-B."/>
            <person name="Maier U.G."/>
            <person name="McRose D."/>
            <person name="Mock T."/>
            <person name="Neilson J.A."/>
            <person name="Onodera N.T."/>
            <person name="Poole A.M."/>
            <person name="Pritham E.J."/>
            <person name="Richards T.A."/>
            <person name="Rocap G."/>
            <person name="Roy S.W."/>
            <person name="Sarai C."/>
            <person name="Schaack S."/>
            <person name="Shirato S."/>
            <person name="Slamovits C.H."/>
            <person name="Spencer D.F."/>
            <person name="Suzuki S."/>
            <person name="Worden A.Z."/>
            <person name="Zauner S."/>
            <person name="Barry K."/>
            <person name="Bell C."/>
            <person name="Bharti A.K."/>
            <person name="Crow J.A."/>
            <person name="Grimwood J."/>
            <person name="Kramer R."/>
            <person name="Lindquist E."/>
            <person name="Lucas S."/>
            <person name="Salamov A."/>
            <person name="McFadden G.I."/>
            <person name="Lane C.E."/>
            <person name="Keeling P.J."/>
            <person name="Gray M.W."/>
            <person name="Grigoriev I.V."/>
            <person name="Archibald J.M."/>
        </authorList>
    </citation>
    <scope>NUCLEOTIDE SEQUENCE</scope>
    <source>
        <strain evidence="7">CCMP2712</strain>
    </source>
</reference>
<dbReference type="Gene3D" id="1.10.10.10">
    <property type="entry name" value="Winged helix-like DNA-binding domain superfamily/Winged helix DNA-binding domain"/>
    <property type="match status" value="1"/>
</dbReference>
<comment type="subunit">
    <text evidence="2">Interacts with EME1.</text>
</comment>
<feature type="domain" description="ERCC4" evidence="4">
    <location>
        <begin position="256"/>
        <end position="377"/>
    </location>
</feature>
<evidence type="ECO:0000256" key="1">
    <source>
        <dbReference type="ARBA" id="ARBA00022801"/>
    </source>
</evidence>
<keyword evidence="2" id="KW-0539">Nucleus</keyword>
<dbReference type="GO" id="GO:0003677">
    <property type="term" value="F:DNA binding"/>
    <property type="evidence" value="ECO:0007669"/>
    <property type="project" value="UniProtKB-UniRule"/>
</dbReference>
<dbReference type="SMART" id="SM00891">
    <property type="entry name" value="ERCC4"/>
    <property type="match status" value="1"/>
</dbReference>
<feature type="compositionally biased region" description="Basic and acidic residues" evidence="3">
    <location>
        <begin position="52"/>
        <end position="62"/>
    </location>
</feature>
<dbReference type="InterPro" id="IPR033309">
    <property type="entry name" value="Mus81"/>
</dbReference>
<sequence>MAIKGVGEKIAGMIMRMIEGRGAGQADEVDHDAAQPRDVAGALTGESASMLETDRHREGEQGKKKRRRENKNASNEAEDETSEPAHRPDRQYQPKTRSGAYALLIGLYRMEKGIGTGVCVRPDRETLAKFSQQWADERILCDRAHYCGWDSMNRTLVPKGLVQAYRNGPRKVFELSQEGRALAEALNVRVLESETGEAGGGSGSESVATTSSIGDRRPGDRNVGSHEPSDLRACELVGESAAGSRRLPDGSKLEVLLLVDNNEPPEVLHFVEAKHIRYKRTQLMIGDFMWVAVPQAVVVAAAEEEVVAEEKEAEKGLQGQEVASVKLEDAIVLDFIIERKSVSDLHSSVISKRYESQKYRLQRSGFSRIVYLLENSVDGMRQSGYHDVTEEVEKRIRSSTVDIQIHSQFFLHQTGNWKETVDLLHLMTQKISLMLRNQGLSSDVAMLIEHDLVTFKAFSDRMKNLSSRTFSELLQIQLASAVQGLGSKAVDTLVEEFATLPALLDFCRRCQSLENFKKIVTQKFREKNNRALNPKVIERLWMLCEGREGGQE</sequence>
<name>L1J716_GUITC</name>
<evidence type="ECO:0000256" key="3">
    <source>
        <dbReference type="SAM" id="MobiDB-lite"/>
    </source>
</evidence>
<dbReference type="STRING" id="905079.L1J716"/>
<reference evidence="5 7" key="1">
    <citation type="journal article" date="2012" name="Nature">
        <title>Algal genomes reveal evolutionary mosaicism and the fate of nucleomorphs.</title>
        <authorList>
            <consortium name="DOE Joint Genome Institute"/>
            <person name="Curtis B.A."/>
            <person name="Tanifuji G."/>
            <person name="Burki F."/>
            <person name="Gruber A."/>
            <person name="Irimia M."/>
            <person name="Maruyama S."/>
            <person name="Arias M.C."/>
            <person name="Ball S.G."/>
            <person name="Gile G.H."/>
            <person name="Hirakawa Y."/>
            <person name="Hopkins J.F."/>
            <person name="Kuo A."/>
            <person name="Rensing S.A."/>
            <person name="Schmutz J."/>
            <person name="Symeonidi A."/>
            <person name="Elias M."/>
            <person name="Eveleigh R.J."/>
            <person name="Herman E.K."/>
            <person name="Klute M.J."/>
            <person name="Nakayama T."/>
            <person name="Obornik M."/>
            <person name="Reyes-Prieto A."/>
            <person name="Armbrust E.V."/>
            <person name="Aves S.J."/>
            <person name="Beiko R.G."/>
            <person name="Coutinho P."/>
            <person name="Dacks J.B."/>
            <person name="Durnford D.G."/>
            <person name="Fast N.M."/>
            <person name="Green B.R."/>
            <person name="Grisdale C.J."/>
            <person name="Hempel F."/>
            <person name="Henrissat B."/>
            <person name="Hoppner M.P."/>
            <person name="Ishida K."/>
            <person name="Kim E."/>
            <person name="Koreny L."/>
            <person name="Kroth P.G."/>
            <person name="Liu Y."/>
            <person name="Malik S.B."/>
            <person name="Maier U.G."/>
            <person name="McRose D."/>
            <person name="Mock T."/>
            <person name="Neilson J.A."/>
            <person name="Onodera N.T."/>
            <person name="Poole A.M."/>
            <person name="Pritham E.J."/>
            <person name="Richards T.A."/>
            <person name="Rocap G."/>
            <person name="Roy S.W."/>
            <person name="Sarai C."/>
            <person name="Schaack S."/>
            <person name="Shirato S."/>
            <person name="Slamovits C.H."/>
            <person name="Spencer D.F."/>
            <person name="Suzuki S."/>
            <person name="Worden A.Z."/>
            <person name="Zauner S."/>
            <person name="Barry K."/>
            <person name="Bell C."/>
            <person name="Bharti A.K."/>
            <person name="Crow J.A."/>
            <person name="Grimwood J."/>
            <person name="Kramer R."/>
            <person name="Lindquist E."/>
            <person name="Lucas S."/>
            <person name="Salamov A."/>
            <person name="McFadden G.I."/>
            <person name="Lane C.E."/>
            <person name="Keeling P.J."/>
            <person name="Gray M.W."/>
            <person name="Grigoriev I.V."/>
            <person name="Archibald J.M."/>
        </authorList>
    </citation>
    <scope>NUCLEOTIDE SEQUENCE</scope>
    <source>
        <strain evidence="5 7">CCMP2712</strain>
    </source>
</reference>
<keyword evidence="7" id="KW-1185">Reference proteome</keyword>